<feature type="transmembrane region" description="Helical" evidence="5">
    <location>
        <begin position="45"/>
        <end position="62"/>
    </location>
</feature>
<evidence type="ECO:0000313" key="7">
    <source>
        <dbReference type="Proteomes" id="UP000642993"/>
    </source>
</evidence>
<accession>A0A927JCJ2</accession>
<organism evidence="6 7">
    <name type="scientific">Lolliginicoccus lacisalsi</name>
    <dbReference type="NCBI Taxonomy" id="2742202"/>
    <lineage>
        <taxon>Bacteria</taxon>
        <taxon>Bacillati</taxon>
        <taxon>Actinomycetota</taxon>
        <taxon>Actinomycetes</taxon>
        <taxon>Mycobacteriales</taxon>
        <taxon>Hoyosellaceae</taxon>
        <taxon>Lolliginicoccus</taxon>
    </lineage>
</organism>
<feature type="transmembrane region" description="Helical" evidence="5">
    <location>
        <begin position="6"/>
        <end position="24"/>
    </location>
</feature>
<name>A0A927JCJ2_9ACTN</name>
<keyword evidence="3 5" id="KW-1133">Transmembrane helix</keyword>
<evidence type="ECO:0000256" key="2">
    <source>
        <dbReference type="ARBA" id="ARBA00022692"/>
    </source>
</evidence>
<dbReference type="AlphaFoldDB" id="A0A927JCJ2"/>
<dbReference type="EMBL" id="JACYWE010000005">
    <property type="protein sequence ID" value="MBD8506714.1"/>
    <property type="molecule type" value="Genomic_DNA"/>
</dbReference>
<dbReference type="Proteomes" id="UP000642993">
    <property type="component" value="Unassembled WGS sequence"/>
</dbReference>
<feature type="transmembrane region" description="Helical" evidence="5">
    <location>
        <begin position="98"/>
        <end position="118"/>
    </location>
</feature>
<proteinExistence type="predicted"/>
<dbReference type="RefSeq" id="WP_192039188.1">
    <property type="nucleotide sequence ID" value="NZ_JACYWE010000005.1"/>
</dbReference>
<protein>
    <submittedName>
        <fullName evidence="6">DoxX family protein</fullName>
    </submittedName>
</protein>
<comment type="caution">
    <text evidence="6">The sequence shown here is derived from an EMBL/GenBank/DDBJ whole genome shotgun (WGS) entry which is preliminary data.</text>
</comment>
<evidence type="ECO:0000256" key="1">
    <source>
        <dbReference type="ARBA" id="ARBA00004141"/>
    </source>
</evidence>
<keyword evidence="7" id="KW-1185">Reference proteome</keyword>
<evidence type="ECO:0000256" key="4">
    <source>
        <dbReference type="ARBA" id="ARBA00023136"/>
    </source>
</evidence>
<comment type="subcellular location">
    <subcellularLocation>
        <location evidence="1">Membrane</location>
        <topology evidence="1">Multi-pass membrane protein</topology>
    </subcellularLocation>
</comment>
<keyword evidence="4 5" id="KW-0472">Membrane</keyword>
<reference evidence="6" key="1">
    <citation type="submission" date="2020-09" db="EMBL/GenBank/DDBJ databases">
        <title>Hoyosella lacisalsi sp. nov., a halotolerant actinobacterium isolated from soil of Lake Gudzhirganskoe.</title>
        <authorList>
            <person name="Yang Q."/>
            <person name="Guo P.Y."/>
            <person name="Liu S.W."/>
            <person name="Li F.N."/>
            <person name="Sun C.H."/>
        </authorList>
    </citation>
    <scope>NUCLEOTIDE SEQUENCE</scope>
    <source>
        <strain evidence="6">G463</strain>
    </source>
</reference>
<sequence length="119" mass="12776">MFDIPDPMWPTVLLAAILLGDALISIRPPRFVRDCLEGVGFPLDWGWALIFIKLLATAGLLVGLAHPGIAAATNAAVIAYFLAAAYSHIRARYLGSVFWLNCLGMLALSTAVFVGSYLV</sequence>
<evidence type="ECO:0000313" key="6">
    <source>
        <dbReference type="EMBL" id="MBD8506714.1"/>
    </source>
</evidence>
<dbReference type="InterPro" id="IPR032808">
    <property type="entry name" value="DoxX"/>
</dbReference>
<dbReference type="Pfam" id="PF13564">
    <property type="entry name" value="DoxX_2"/>
    <property type="match status" value="1"/>
</dbReference>
<gene>
    <name evidence="6" type="ORF">HT102_09470</name>
</gene>
<dbReference type="GO" id="GO:0016020">
    <property type="term" value="C:membrane"/>
    <property type="evidence" value="ECO:0007669"/>
    <property type="project" value="UniProtKB-SubCell"/>
</dbReference>
<evidence type="ECO:0000256" key="5">
    <source>
        <dbReference type="SAM" id="Phobius"/>
    </source>
</evidence>
<keyword evidence="2 5" id="KW-0812">Transmembrane</keyword>
<feature type="transmembrane region" description="Helical" evidence="5">
    <location>
        <begin position="68"/>
        <end position="86"/>
    </location>
</feature>
<evidence type="ECO:0000256" key="3">
    <source>
        <dbReference type="ARBA" id="ARBA00022989"/>
    </source>
</evidence>